<protein>
    <submittedName>
        <fullName evidence="1">Uncharacterized protein</fullName>
    </submittedName>
</protein>
<organism evidence="1 2">
    <name type="scientific">Streptomyces leeuwenhoekii</name>
    <dbReference type="NCBI Taxonomy" id="1437453"/>
    <lineage>
        <taxon>Bacteria</taxon>
        <taxon>Bacillati</taxon>
        <taxon>Actinomycetota</taxon>
        <taxon>Actinomycetes</taxon>
        <taxon>Kitasatosporales</taxon>
        <taxon>Streptomycetaceae</taxon>
        <taxon>Streptomyces</taxon>
    </lineage>
</organism>
<dbReference type="KEGG" id="sle:sle2_017"/>
<gene>
    <name evidence="1" type="primary">sle2_017</name>
</gene>
<dbReference type="AlphaFoldDB" id="A0A0F7VMM4"/>
<evidence type="ECO:0000313" key="1">
    <source>
        <dbReference type="EMBL" id="CQR59318.1"/>
    </source>
</evidence>
<dbReference type="EMBL" id="LN831789">
    <property type="protein sequence ID" value="CQR59318.1"/>
    <property type="molecule type" value="Genomic_DNA"/>
</dbReference>
<reference evidence="2" key="1">
    <citation type="submission" date="2015-02" db="EMBL/GenBank/DDBJ databases">
        <authorList>
            <person name="Gomez-Escribano P.J."/>
        </authorList>
    </citation>
    <scope>NUCLEOTIDE SEQUENCE [LARGE SCALE GENOMIC DNA]</scope>
    <source>
        <strain evidence="2">C34 (DSM 42122 / NRRL B-24963)</strain>
        <plasmid evidence="2">pSLE2</plasmid>
    </source>
</reference>
<sequence>MVVGWINYYGRFRPWELIPFVMRINATKHHSAAPRPSGRGAALPDLPLHRGAFAC</sequence>
<geneLocation type="plasmid" evidence="1 2">
    <name>pSLE2</name>
</geneLocation>
<dbReference type="RefSeq" id="WP_306434291.1">
    <property type="nucleotide sequence ID" value="NZ_AZSD01000049.1"/>
</dbReference>
<proteinExistence type="predicted"/>
<accession>A0A0F7VMM4</accession>
<evidence type="ECO:0000313" key="2">
    <source>
        <dbReference type="Proteomes" id="UP000035016"/>
    </source>
</evidence>
<keyword evidence="1" id="KW-0614">Plasmid</keyword>
<dbReference type="Proteomes" id="UP000035016">
    <property type="component" value="Plasmid pSLE2"/>
</dbReference>
<name>A0A0F7VMM4_STRLW</name>